<evidence type="ECO:0000259" key="7">
    <source>
        <dbReference type="Pfam" id="PF08281"/>
    </source>
</evidence>
<proteinExistence type="inferred from homology"/>
<keyword evidence="4" id="KW-0238">DNA-binding</keyword>
<keyword evidence="3" id="KW-0731">Sigma factor</keyword>
<evidence type="ECO:0000256" key="1">
    <source>
        <dbReference type="ARBA" id="ARBA00010641"/>
    </source>
</evidence>
<dbReference type="PANTHER" id="PTHR43133">
    <property type="entry name" value="RNA POLYMERASE ECF-TYPE SIGMA FACTO"/>
    <property type="match status" value="1"/>
</dbReference>
<organism evidence="8 9">
    <name type="scientific">Sporobacter termitidis DSM 10068</name>
    <dbReference type="NCBI Taxonomy" id="1123282"/>
    <lineage>
        <taxon>Bacteria</taxon>
        <taxon>Bacillati</taxon>
        <taxon>Bacillota</taxon>
        <taxon>Clostridia</taxon>
        <taxon>Eubacteriales</taxon>
        <taxon>Oscillospiraceae</taxon>
        <taxon>Sporobacter</taxon>
    </lineage>
</organism>
<reference evidence="8 9" key="1">
    <citation type="submission" date="2016-11" db="EMBL/GenBank/DDBJ databases">
        <authorList>
            <person name="Jaros S."/>
            <person name="Januszkiewicz K."/>
            <person name="Wedrychowicz H."/>
        </authorList>
    </citation>
    <scope>NUCLEOTIDE SEQUENCE [LARGE SCALE GENOMIC DNA]</scope>
    <source>
        <strain evidence="8 9">DSM 10068</strain>
    </source>
</reference>
<dbReference type="RefSeq" id="WP_073078922.1">
    <property type="nucleotide sequence ID" value="NZ_FQXV01000007.1"/>
</dbReference>
<dbReference type="InterPro" id="IPR013325">
    <property type="entry name" value="RNA_pol_sigma_r2"/>
</dbReference>
<keyword evidence="9" id="KW-1185">Reference proteome</keyword>
<sequence>MREFEELCRENYARIYRYIFAMTGSKESAEDLIQDVFTAAIEKGEAFLQHENPPAYLYKTARNMTFTYLKQRRRMAAEPLDENTPDGDGDLSDQLLRTYDKQIDETAYAGQVLHGLDSGQRELYEKRYVERLPIRDISQELGTSEPAMRMRLVRLRRDIHDAVKELKLDEK</sequence>
<evidence type="ECO:0000313" key="9">
    <source>
        <dbReference type="Proteomes" id="UP000183995"/>
    </source>
</evidence>
<dbReference type="Pfam" id="PF08281">
    <property type="entry name" value="Sigma70_r4_2"/>
    <property type="match status" value="1"/>
</dbReference>
<feature type="domain" description="RNA polymerase sigma factor 70 region 4 type 2" evidence="7">
    <location>
        <begin position="111"/>
        <end position="158"/>
    </location>
</feature>
<evidence type="ECO:0000256" key="5">
    <source>
        <dbReference type="ARBA" id="ARBA00023163"/>
    </source>
</evidence>
<dbReference type="Proteomes" id="UP000183995">
    <property type="component" value="Unassembled WGS sequence"/>
</dbReference>
<evidence type="ECO:0000313" key="8">
    <source>
        <dbReference type="EMBL" id="SHI07258.1"/>
    </source>
</evidence>
<name>A0A1M5Y605_9FIRM</name>
<evidence type="ECO:0000256" key="3">
    <source>
        <dbReference type="ARBA" id="ARBA00023082"/>
    </source>
</evidence>
<evidence type="ECO:0000256" key="4">
    <source>
        <dbReference type="ARBA" id="ARBA00023125"/>
    </source>
</evidence>
<dbReference type="Pfam" id="PF04542">
    <property type="entry name" value="Sigma70_r2"/>
    <property type="match status" value="1"/>
</dbReference>
<dbReference type="GO" id="GO:0016987">
    <property type="term" value="F:sigma factor activity"/>
    <property type="evidence" value="ECO:0007669"/>
    <property type="project" value="UniProtKB-KW"/>
</dbReference>
<dbReference type="OrthoDB" id="9795666at2"/>
<evidence type="ECO:0000256" key="2">
    <source>
        <dbReference type="ARBA" id="ARBA00023015"/>
    </source>
</evidence>
<dbReference type="InterPro" id="IPR036388">
    <property type="entry name" value="WH-like_DNA-bd_sf"/>
</dbReference>
<dbReference type="EMBL" id="FQXV01000007">
    <property type="protein sequence ID" value="SHI07258.1"/>
    <property type="molecule type" value="Genomic_DNA"/>
</dbReference>
<accession>A0A1M5Y605</accession>
<dbReference type="InterPro" id="IPR039425">
    <property type="entry name" value="RNA_pol_sigma-70-like"/>
</dbReference>
<dbReference type="PANTHER" id="PTHR43133:SF8">
    <property type="entry name" value="RNA POLYMERASE SIGMA FACTOR HI_1459-RELATED"/>
    <property type="match status" value="1"/>
</dbReference>
<feature type="domain" description="RNA polymerase sigma-70 region 2" evidence="6">
    <location>
        <begin position="9"/>
        <end position="74"/>
    </location>
</feature>
<dbReference type="Gene3D" id="1.10.1740.10">
    <property type="match status" value="1"/>
</dbReference>
<dbReference type="SUPFAM" id="SSF88946">
    <property type="entry name" value="Sigma2 domain of RNA polymerase sigma factors"/>
    <property type="match status" value="1"/>
</dbReference>
<dbReference type="NCBIfam" id="TIGR02937">
    <property type="entry name" value="sigma70-ECF"/>
    <property type="match status" value="1"/>
</dbReference>
<dbReference type="InterPro" id="IPR013249">
    <property type="entry name" value="RNA_pol_sigma70_r4_t2"/>
</dbReference>
<dbReference type="AlphaFoldDB" id="A0A1M5Y605"/>
<keyword evidence="2" id="KW-0805">Transcription regulation</keyword>
<dbReference type="Gene3D" id="1.10.10.10">
    <property type="entry name" value="Winged helix-like DNA-binding domain superfamily/Winged helix DNA-binding domain"/>
    <property type="match status" value="1"/>
</dbReference>
<gene>
    <name evidence="8" type="ORF">SAMN02745823_02243</name>
</gene>
<dbReference type="STRING" id="1123282.SAMN02745823_02243"/>
<protein>
    <submittedName>
        <fullName evidence="8">RNA polymerase sigma-70 factor, ECF subfamily</fullName>
    </submittedName>
</protein>
<dbReference type="InterPro" id="IPR013324">
    <property type="entry name" value="RNA_pol_sigma_r3/r4-like"/>
</dbReference>
<dbReference type="InterPro" id="IPR007627">
    <property type="entry name" value="RNA_pol_sigma70_r2"/>
</dbReference>
<dbReference type="InterPro" id="IPR014284">
    <property type="entry name" value="RNA_pol_sigma-70_dom"/>
</dbReference>
<keyword evidence="5" id="KW-0804">Transcription</keyword>
<dbReference type="GO" id="GO:0006352">
    <property type="term" value="P:DNA-templated transcription initiation"/>
    <property type="evidence" value="ECO:0007669"/>
    <property type="project" value="InterPro"/>
</dbReference>
<dbReference type="SUPFAM" id="SSF88659">
    <property type="entry name" value="Sigma3 and sigma4 domains of RNA polymerase sigma factors"/>
    <property type="match status" value="1"/>
</dbReference>
<evidence type="ECO:0000259" key="6">
    <source>
        <dbReference type="Pfam" id="PF04542"/>
    </source>
</evidence>
<comment type="similarity">
    <text evidence="1">Belongs to the sigma-70 factor family. ECF subfamily.</text>
</comment>
<dbReference type="GO" id="GO:0003677">
    <property type="term" value="F:DNA binding"/>
    <property type="evidence" value="ECO:0007669"/>
    <property type="project" value="UniProtKB-KW"/>
</dbReference>